<organism evidence="4 5">
    <name type="scientific">Phialemonium atrogriseum</name>
    <dbReference type="NCBI Taxonomy" id="1093897"/>
    <lineage>
        <taxon>Eukaryota</taxon>
        <taxon>Fungi</taxon>
        <taxon>Dikarya</taxon>
        <taxon>Ascomycota</taxon>
        <taxon>Pezizomycotina</taxon>
        <taxon>Sordariomycetes</taxon>
        <taxon>Sordariomycetidae</taxon>
        <taxon>Cephalothecales</taxon>
        <taxon>Cephalothecaceae</taxon>
        <taxon>Phialemonium</taxon>
    </lineage>
</organism>
<gene>
    <name evidence="4" type="ORF">QBC33DRAFT_511258</name>
</gene>
<keyword evidence="5" id="KW-1185">Reference proteome</keyword>
<evidence type="ECO:0000313" key="4">
    <source>
        <dbReference type="EMBL" id="KAK1771764.1"/>
    </source>
</evidence>
<feature type="chain" id="PRO_5042565819" evidence="3">
    <location>
        <begin position="19"/>
        <end position="111"/>
    </location>
</feature>
<feature type="compositionally biased region" description="Low complexity" evidence="1">
    <location>
        <begin position="35"/>
        <end position="54"/>
    </location>
</feature>
<dbReference type="Proteomes" id="UP001244011">
    <property type="component" value="Unassembled WGS sequence"/>
</dbReference>
<sequence length="111" mass="11887">MTPTMMTTRLLLSRTILAGPAKTAALRARQRTLSTTPARPTNNNNTNNAGNGNPSYPAFSLNHISANPRVRYALAAALLGLGFVEGAAWMKYWPKIMGRDVEGEGEGEAGK</sequence>
<name>A0AAJ0FQX5_9PEZI</name>
<feature type="signal peptide" evidence="3">
    <location>
        <begin position="1"/>
        <end position="18"/>
    </location>
</feature>
<keyword evidence="2" id="KW-1133">Transmembrane helix</keyword>
<dbReference type="RefSeq" id="XP_060287977.1">
    <property type="nucleotide sequence ID" value="XM_060425826.1"/>
</dbReference>
<reference evidence="4" key="1">
    <citation type="submission" date="2023-06" db="EMBL/GenBank/DDBJ databases">
        <title>Genome-scale phylogeny and comparative genomics of the fungal order Sordariales.</title>
        <authorList>
            <consortium name="Lawrence Berkeley National Laboratory"/>
            <person name="Hensen N."/>
            <person name="Bonometti L."/>
            <person name="Westerberg I."/>
            <person name="Brannstrom I.O."/>
            <person name="Guillou S."/>
            <person name="Cros-Aarteil S."/>
            <person name="Calhoun S."/>
            <person name="Haridas S."/>
            <person name="Kuo A."/>
            <person name="Mondo S."/>
            <person name="Pangilinan J."/>
            <person name="Riley R."/>
            <person name="Labutti K."/>
            <person name="Andreopoulos B."/>
            <person name="Lipzen A."/>
            <person name="Chen C."/>
            <person name="Yanf M."/>
            <person name="Daum C."/>
            <person name="Ng V."/>
            <person name="Clum A."/>
            <person name="Steindorff A."/>
            <person name="Ohm R."/>
            <person name="Martin F."/>
            <person name="Silar P."/>
            <person name="Natvig D."/>
            <person name="Lalanne C."/>
            <person name="Gautier V."/>
            <person name="Ament-Velasquez S.L."/>
            <person name="Kruys A."/>
            <person name="Hutchinson M.I."/>
            <person name="Powell A.J."/>
            <person name="Barry K."/>
            <person name="Miller A.N."/>
            <person name="Grigoriev I.V."/>
            <person name="Debuchy R."/>
            <person name="Gladieux P."/>
            <person name="Thoren M.H."/>
            <person name="Johannesson H."/>
        </authorList>
    </citation>
    <scope>NUCLEOTIDE SEQUENCE</scope>
    <source>
        <strain evidence="4">8032-3</strain>
    </source>
</reference>
<feature type="region of interest" description="Disordered" evidence="1">
    <location>
        <begin position="29"/>
        <end position="55"/>
    </location>
</feature>
<keyword evidence="2" id="KW-0812">Transmembrane</keyword>
<evidence type="ECO:0000256" key="1">
    <source>
        <dbReference type="SAM" id="MobiDB-lite"/>
    </source>
</evidence>
<protein>
    <submittedName>
        <fullName evidence="4">Uncharacterized protein</fullName>
    </submittedName>
</protein>
<feature type="transmembrane region" description="Helical" evidence="2">
    <location>
        <begin position="70"/>
        <end position="90"/>
    </location>
</feature>
<dbReference type="EMBL" id="MU838998">
    <property type="protein sequence ID" value="KAK1771764.1"/>
    <property type="molecule type" value="Genomic_DNA"/>
</dbReference>
<accession>A0AAJ0FQX5</accession>
<proteinExistence type="predicted"/>
<comment type="caution">
    <text evidence="4">The sequence shown here is derived from an EMBL/GenBank/DDBJ whole genome shotgun (WGS) entry which is preliminary data.</text>
</comment>
<evidence type="ECO:0000313" key="5">
    <source>
        <dbReference type="Proteomes" id="UP001244011"/>
    </source>
</evidence>
<keyword evidence="3" id="KW-0732">Signal</keyword>
<evidence type="ECO:0000256" key="3">
    <source>
        <dbReference type="SAM" id="SignalP"/>
    </source>
</evidence>
<dbReference type="GeneID" id="85309013"/>
<dbReference type="AlphaFoldDB" id="A0AAJ0FQX5"/>
<evidence type="ECO:0000256" key="2">
    <source>
        <dbReference type="SAM" id="Phobius"/>
    </source>
</evidence>
<keyword evidence="2" id="KW-0472">Membrane</keyword>